<evidence type="ECO:0000313" key="2">
    <source>
        <dbReference type="EMBL" id="MBB2989087.1"/>
    </source>
</evidence>
<accession>A0A839Q016</accession>
<keyword evidence="2" id="KW-0560">Oxidoreductase</keyword>
<keyword evidence="3" id="KW-1185">Reference proteome</keyword>
<dbReference type="InterPro" id="IPR029068">
    <property type="entry name" value="Glyas_Bleomycin-R_OHBP_Dase"/>
</dbReference>
<keyword evidence="2" id="KW-0223">Dioxygenase</keyword>
<comment type="caution">
    <text evidence="2">The sequence shown here is derived from an EMBL/GenBank/DDBJ whole genome shotgun (WGS) entry which is preliminary data.</text>
</comment>
<name>A0A839Q016_MYCIR</name>
<dbReference type="InterPro" id="IPR037523">
    <property type="entry name" value="VOC_core"/>
</dbReference>
<keyword evidence="2" id="KW-0456">Lyase</keyword>
<reference evidence="2 3" key="1">
    <citation type="submission" date="2020-08" db="EMBL/GenBank/DDBJ databases">
        <title>The Agave Microbiome: Exploring the role of microbial communities in plant adaptations to desert environments.</title>
        <authorList>
            <person name="Partida-Martinez L.P."/>
        </authorList>
    </citation>
    <scope>NUCLEOTIDE SEQUENCE [LARGE SCALE GENOMIC DNA]</scope>
    <source>
        <strain evidence="2 3">AT2.18</strain>
    </source>
</reference>
<dbReference type="GO" id="GO:0051213">
    <property type="term" value="F:dioxygenase activity"/>
    <property type="evidence" value="ECO:0007669"/>
    <property type="project" value="UniProtKB-KW"/>
</dbReference>
<proteinExistence type="predicted"/>
<organism evidence="2 3">
    <name type="scientific">Mycolicibacterium iranicum</name>
    <name type="common">Mycobacterium iranicum</name>
    <dbReference type="NCBI Taxonomy" id="912594"/>
    <lineage>
        <taxon>Bacteria</taxon>
        <taxon>Bacillati</taxon>
        <taxon>Actinomycetota</taxon>
        <taxon>Actinomycetes</taxon>
        <taxon>Mycobacteriales</taxon>
        <taxon>Mycobacteriaceae</taxon>
        <taxon>Mycolicibacterium</taxon>
    </lineage>
</organism>
<dbReference type="EMBL" id="JACHVU010000001">
    <property type="protein sequence ID" value="MBB2989087.1"/>
    <property type="molecule type" value="Genomic_DNA"/>
</dbReference>
<dbReference type="Gene3D" id="3.10.180.10">
    <property type="entry name" value="2,3-Dihydroxybiphenyl 1,2-Dioxygenase, domain 1"/>
    <property type="match status" value="2"/>
</dbReference>
<dbReference type="Proteomes" id="UP000550501">
    <property type="component" value="Unassembled WGS sequence"/>
</dbReference>
<protein>
    <submittedName>
        <fullName evidence="2">Catechol 2,3-dioxygenase-like lactoylglutathione lyase family enzyme</fullName>
    </submittedName>
</protein>
<evidence type="ECO:0000313" key="3">
    <source>
        <dbReference type="Proteomes" id="UP000550501"/>
    </source>
</evidence>
<evidence type="ECO:0000259" key="1">
    <source>
        <dbReference type="PROSITE" id="PS51819"/>
    </source>
</evidence>
<dbReference type="SUPFAM" id="SSF54593">
    <property type="entry name" value="Glyoxalase/Bleomycin resistance protein/Dihydroxybiphenyl dioxygenase"/>
    <property type="match status" value="2"/>
</dbReference>
<dbReference type="AlphaFoldDB" id="A0A839Q016"/>
<sequence>MEDIAWLEFDKPDLVRAEAFARAFGFGIAVRDPHELHLRGTKAGPPCVIIRRGERTRFAGLALRAADEVDLLRLADKTGARLQPLPEQLGGMAVHLTDPSGMPVKVVAGLHTLPALPAQPTQIRNTGVSDARLNATVRPPRVPARVQRLGHVVLQSTSYLRTLNWYLDTFGMIVSDFLFFPGQRDRGPAMSFIRCDRGTTPADHHTLALALGPANRYVHSAYEVSDLDALAAGGEFLSERGYFRSWGIGRHIQGSQLFDYWRDPDGFLVEHFADGDMFDNTLEPGWAPFTASGLAQWGPPASKDFLDAGPRAARHQVASMLTALRGDNEFDLHRLIGLLKVATS</sequence>
<dbReference type="PROSITE" id="PS51819">
    <property type="entry name" value="VOC"/>
    <property type="match status" value="1"/>
</dbReference>
<dbReference type="InterPro" id="IPR004360">
    <property type="entry name" value="Glyas_Fos-R_dOase_dom"/>
</dbReference>
<gene>
    <name evidence="2" type="ORF">FHR72_000544</name>
</gene>
<dbReference type="Pfam" id="PF00903">
    <property type="entry name" value="Glyoxalase"/>
    <property type="match status" value="1"/>
</dbReference>
<dbReference type="GO" id="GO:0016829">
    <property type="term" value="F:lyase activity"/>
    <property type="evidence" value="ECO:0007669"/>
    <property type="project" value="UniProtKB-KW"/>
</dbReference>
<feature type="domain" description="VOC" evidence="1">
    <location>
        <begin position="148"/>
        <end position="274"/>
    </location>
</feature>